<accession>A0A9D1H7F3</accession>
<comment type="similarity">
    <text evidence="1">Belongs to the NAD(P)-dependent epimerase/dehydratase family.</text>
</comment>
<dbReference type="SUPFAM" id="SSF51735">
    <property type="entry name" value="NAD(P)-binding Rossmann-fold domains"/>
    <property type="match status" value="1"/>
</dbReference>
<proteinExistence type="inferred from homology"/>
<feature type="domain" description="NAD-dependent epimerase/dehydratase" evidence="2">
    <location>
        <begin position="5"/>
        <end position="218"/>
    </location>
</feature>
<dbReference type="Proteomes" id="UP000824160">
    <property type="component" value="Unassembled WGS sequence"/>
</dbReference>
<comment type="caution">
    <text evidence="3">The sequence shown here is derived from an EMBL/GenBank/DDBJ whole genome shotgun (WGS) entry which is preliminary data.</text>
</comment>
<dbReference type="Pfam" id="PF01370">
    <property type="entry name" value="Epimerase"/>
    <property type="match status" value="1"/>
</dbReference>
<evidence type="ECO:0000256" key="1">
    <source>
        <dbReference type="ARBA" id="ARBA00007637"/>
    </source>
</evidence>
<dbReference type="EMBL" id="DVLW01000123">
    <property type="protein sequence ID" value="HIT94462.1"/>
    <property type="molecule type" value="Genomic_DNA"/>
</dbReference>
<dbReference type="Gene3D" id="3.40.50.720">
    <property type="entry name" value="NAD(P)-binding Rossmann-like Domain"/>
    <property type="match status" value="1"/>
</dbReference>
<name>A0A9D1H7F3_9FIRM</name>
<evidence type="ECO:0000259" key="2">
    <source>
        <dbReference type="Pfam" id="PF01370"/>
    </source>
</evidence>
<dbReference type="AlphaFoldDB" id="A0A9D1H7F3"/>
<protein>
    <submittedName>
        <fullName evidence="3">NAD-dependent epimerase/dehydratase family protein</fullName>
    </submittedName>
</protein>
<dbReference type="InterPro" id="IPR036291">
    <property type="entry name" value="NAD(P)-bd_dom_sf"/>
</dbReference>
<dbReference type="InterPro" id="IPR001509">
    <property type="entry name" value="Epimerase_deHydtase"/>
</dbReference>
<evidence type="ECO:0000313" key="3">
    <source>
        <dbReference type="EMBL" id="HIT94462.1"/>
    </source>
</evidence>
<sequence length="332" mass="36962">MSDKILILGGNGTIGEAVTRQLVNRGDDVTLLLRPDRKPMHPVKVVTGDGNDEPALAALQQREKFDIVINLLIYTPEQAEMNLRVFRDVKQLIFISTVCVHDREQAVVFNEESVCGNRFSSYGQNKRLAEQVFLRAAEQDGFPVTIVRPTQTYGGKKLPLSVKGGSYWGICQRILDGKPVIVHGDGSSTWVSTYCDDLAAGIMLLVGNDAAVGQIWQITSDEVLSWDQMYRILGEELGREPKIVHIPTDILVKIGMDSGLRGDKEASVIFDNAKIKKLGFVPQVSFREGVRKYLAGVEKYPEWKTVDPAFDERCDAVCAAWERMAENFNSTI</sequence>
<reference evidence="3" key="2">
    <citation type="journal article" date="2021" name="PeerJ">
        <title>Extensive microbial diversity within the chicken gut microbiome revealed by metagenomics and culture.</title>
        <authorList>
            <person name="Gilroy R."/>
            <person name="Ravi A."/>
            <person name="Getino M."/>
            <person name="Pursley I."/>
            <person name="Horton D.L."/>
            <person name="Alikhan N.F."/>
            <person name="Baker D."/>
            <person name="Gharbi K."/>
            <person name="Hall N."/>
            <person name="Watson M."/>
            <person name="Adriaenssens E.M."/>
            <person name="Foster-Nyarko E."/>
            <person name="Jarju S."/>
            <person name="Secka A."/>
            <person name="Antonio M."/>
            <person name="Oren A."/>
            <person name="Chaudhuri R.R."/>
            <person name="La Ragione R."/>
            <person name="Hildebrand F."/>
            <person name="Pallen M.J."/>
        </authorList>
    </citation>
    <scope>NUCLEOTIDE SEQUENCE</scope>
    <source>
        <strain evidence="3">ChiBcec7-5410</strain>
    </source>
</reference>
<organism evidence="3 4">
    <name type="scientific">Candidatus Faecivivens stercoripullorum</name>
    <dbReference type="NCBI Taxonomy" id="2840805"/>
    <lineage>
        <taxon>Bacteria</taxon>
        <taxon>Bacillati</taxon>
        <taxon>Bacillota</taxon>
        <taxon>Clostridia</taxon>
        <taxon>Eubacteriales</taxon>
        <taxon>Oscillospiraceae</taxon>
        <taxon>Oscillospiraceae incertae sedis</taxon>
        <taxon>Candidatus Faecivivens</taxon>
    </lineage>
</organism>
<gene>
    <name evidence="3" type="ORF">IAC43_04705</name>
</gene>
<reference evidence="3" key="1">
    <citation type="submission" date="2020-10" db="EMBL/GenBank/DDBJ databases">
        <authorList>
            <person name="Gilroy R."/>
        </authorList>
    </citation>
    <scope>NUCLEOTIDE SEQUENCE</scope>
    <source>
        <strain evidence="3">ChiBcec7-5410</strain>
    </source>
</reference>
<dbReference type="PANTHER" id="PTHR43000">
    <property type="entry name" value="DTDP-D-GLUCOSE 4,6-DEHYDRATASE-RELATED"/>
    <property type="match status" value="1"/>
</dbReference>
<evidence type="ECO:0000313" key="4">
    <source>
        <dbReference type="Proteomes" id="UP000824160"/>
    </source>
</evidence>